<keyword evidence="4 7" id="KW-0418">Kinase</keyword>
<dbReference type="InterPro" id="IPR000577">
    <property type="entry name" value="Carb_kinase_FGGY"/>
</dbReference>
<evidence type="ECO:0000256" key="2">
    <source>
        <dbReference type="ARBA" id="ARBA00022629"/>
    </source>
</evidence>
<evidence type="ECO:0000259" key="5">
    <source>
        <dbReference type="Pfam" id="PF00370"/>
    </source>
</evidence>
<protein>
    <submittedName>
        <fullName evidence="7">Sugar kinase</fullName>
    </submittedName>
</protein>
<gene>
    <name evidence="7" type="ORF">J4H91_08610</name>
</gene>
<dbReference type="Pfam" id="PF02782">
    <property type="entry name" value="FGGY_C"/>
    <property type="match status" value="1"/>
</dbReference>
<keyword evidence="2" id="KW-0859">Xylose metabolism</keyword>
<keyword evidence="2" id="KW-0119">Carbohydrate metabolism</keyword>
<evidence type="ECO:0000256" key="3">
    <source>
        <dbReference type="ARBA" id="ARBA00022679"/>
    </source>
</evidence>
<evidence type="ECO:0000256" key="4">
    <source>
        <dbReference type="ARBA" id="ARBA00022777"/>
    </source>
</evidence>
<evidence type="ECO:0000259" key="6">
    <source>
        <dbReference type="Pfam" id="PF02782"/>
    </source>
</evidence>
<dbReference type="InterPro" id="IPR018484">
    <property type="entry name" value="FGGY_N"/>
</dbReference>
<keyword evidence="8" id="KW-1185">Reference proteome</keyword>
<dbReference type="GO" id="GO:0016301">
    <property type="term" value="F:kinase activity"/>
    <property type="evidence" value="ECO:0007669"/>
    <property type="project" value="UniProtKB-KW"/>
</dbReference>
<organism evidence="7 8">
    <name type="scientific">Leucobacter ruminantium</name>
    <dbReference type="NCBI Taxonomy" id="1289170"/>
    <lineage>
        <taxon>Bacteria</taxon>
        <taxon>Bacillati</taxon>
        <taxon>Actinomycetota</taxon>
        <taxon>Actinomycetes</taxon>
        <taxon>Micrococcales</taxon>
        <taxon>Microbacteriaceae</taxon>
        <taxon>Leucobacter</taxon>
    </lineage>
</organism>
<keyword evidence="3" id="KW-0808">Transferase</keyword>
<dbReference type="Proteomes" id="UP000664398">
    <property type="component" value="Unassembled WGS sequence"/>
</dbReference>
<reference evidence="7" key="1">
    <citation type="submission" date="2021-03" db="EMBL/GenBank/DDBJ databases">
        <title>Leucobacter chromiisoli sp. nov., isolated from chromium-containing soil of chemical plant.</title>
        <authorList>
            <person name="Xu Z."/>
        </authorList>
    </citation>
    <scope>NUCLEOTIDE SEQUENCE</scope>
    <source>
        <strain evidence="7">A2</strain>
    </source>
</reference>
<feature type="domain" description="Carbohydrate kinase FGGY C-terminal" evidence="6">
    <location>
        <begin position="227"/>
        <end position="411"/>
    </location>
</feature>
<evidence type="ECO:0000313" key="7">
    <source>
        <dbReference type="EMBL" id="MBO1805378.1"/>
    </source>
</evidence>
<dbReference type="PANTHER" id="PTHR43095:SF5">
    <property type="entry name" value="XYLULOSE KINASE"/>
    <property type="match status" value="1"/>
</dbReference>
<dbReference type="Gene3D" id="3.30.420.40">
    <property type="match status" value="3"/>
</dbReference>
<comment type="similarity">
    <text evidence="1">Belongs to the FGGY kinase family.</text>
</comment>
<accession>A0A939LYP8</accession>
<dbReference type="AlphaFoldDB" id="A0A939LYP8"/>
<dbReference type="InterPro" id="IPR018485">
    <property type="entry name" value="FGGY_C"/>
</dbReference>
<feature type="domain" description="Carbohydrate kinase FGGY N-terminal" evidence="5">
    <location>
        <begin position="4"/>
        <end position="108"/>
    </location>
</feature>
<evidence type="ECO:0000256" key="1">
    <source>
        <dbReference type="ARBA" id="ARBA00009156"/>
    </source>
</evidence>
<evidence type="ECO:0000313" key="8">
    <source>
        <dbReference type="Proteomes" id="UP000664398"/>
    </source>
</evidence>
<dbReference type="Pfam" id="PF00370">
    <property type="entry name" value="FGGY_N"/>
    <property type="match status" value="1"/>
</dbReference>
<proteinExistence type="inferred from homology"/>
<dbReference type="PANTHER" id="PTHR43095">
    <property type="entry name" value="SUGAR KINASE"/>
    <property type="match status" value="1"/>
</dbReference>
<dbReference type="EMBL" id="JAGDYL010000013">
    <property type="protein sequence ID" value="MBO1805378.1"/>
    <property type="molecule type" value="Genomic_DNA"/>
</dbReference>
<dbReference type="PIRSF" id="PIRSF000538">
    <property type="entry name" value="GlpK"/>
    <property type="match status" value="1"/>
</dbReference>
<dbReference type="GO" id="GO:0042732">
    <property type="term" value="P:D-xylose metabolic process"/>
    <property type="evidence" value="ECO:0007669"/>
    <property type="project" value="UniProtKB-KW"/>
</dbReference>
<dbReference type="SUPFAM" id="SSF53067">
    <property type="entry name" value="Actin-like ATPase domain"/>
    <property type="match status" value="2"/>
</dbReference>
<dbReference type="RefSeq" id="WP_208045857.1">
    <property type="nucleotide sequence ID" value="NZ_JAGDYL010000013.1"/>
</dbReference>
<comment type="caution">
    <text evidence="7">The sequence shown here is derived from an EMBL/GenBank/DDBJ whole genome shotgun (WGS) entry which is preliminary data.</text>
</comment>
<sequence>MTDYVIAVDNGSQSTKVSIVDAHGTVHASARAALRPYGSPAPGRWEHPDDDLWTSVVAALRGALDRFGGDPSEIRALGLCTIRFCRAVLRADGTLAQPIMSWMDERVSKPFVAESDDARYVTTSSGYIAHRLTGRRRDAAGSTQGLWPVDADTWDWSRDPSAYARTGMLPEMLFELVPPGGTLGEVTQEAAELTGLPVGLPVVATSNDKAVEALGAGLREDGEALLSLGTYVAAMTVGSGAEASEGAYWTNFGAEPGRYLYESDGVRRGMWTVSWYRDLVSGGGAISEHELGLGAEEVPIGSGGLVVGLDWLAPSEAPERRGAIVGFDGTQGTFHVYRAILEALAIASSEGAERTFAALGRELEELVVTGGGAVSELMLRILAAVYDAPVRRPAATDAAGTGAAICAAVAAGIHPDFDSAVTAMVRTDLRVYPDPEWVAAYSGLRERYRSLLPRIHAIYA</sequence>
<name>A0A939LYP8_9MICO</name>
<dbReference type="InterPro" id="IPR050406">
    <property type="entry name" value="FGGY_Carb_Kinase"/>
</dbReference>
<dbReference type="InterPro" id="IPR043129">
    <property type="entry name" value="ATPase_NBD"/>
</dbReference>